<dbReference type="EMBL" id="FYEW01000001">
    <property type="protein sequence ID" value="SNC59293.1"/>
    <property type="molecule type" value="Genomic_DNA"/>
</dbReference>
<dbReference type="GO" id="GO:0016491">
    <property type="term" value="F:oxidoreductase activity"/>
    <property type="evidence" value="ECO:0007669"/>
    <property type="project" value="UniProtKB-KW"/>
</dbReference>
<dbReference type="PRINTS" id="PR00469">
    <property type="entry name" value="PNDRDTASEII"/>
</dbReference>
<dbReference type="PRINTS" id="PR00368">
    <property type="entry name" value="FADPNR"/>
</dbReference>
<name>A0A212SZR8_9BACT</name>
<keyword evidence="2" id="KW-0560">Oxidoreductase</keyword>
<evidence type="ECO:0000256" key="2">
    <source>
        <dbReference type="ARBA" id="ARBA00023002"/>
    </source>
</evidence>
<dbReference type="AlphaFoldDB" id="A0A212SZR8"/>
<evidence type="ECO:0000313" key="4">
    <source>
        <dbReference type="EMBL" id="SNC59293.1"/>
    </source>
</evidence>
<keyword evidence="5" id="KW-1185">Reference proteome</keyword>
<dbReference type="InterPro" id="IPR023753">
    <property type="entry name" value="FAD/NAD-binding_dom"/>
</dbReference>
<keyword evidence="1" id="KW-0285">Flavoprotein</keyword>
<sequence length="316" mass="34168">MLHYFKNAMNEIDVIVVGGSYAGLSAAMLLGRSMRHVLVIDNQRPCNRQTPHSHSYLTRDGETPAAIAAIAREQVARYPTVSFLTDTVISAERLETSFQVQTQSGKTFSGRKLLLATGVIDELAPIPGIAECWGISVLHCPFCHGYEVRGQRLGLLANGTTGAELVSMIRNWSQRLTLFTNSPADFTPEQLAIIQQHQVLVIETPITELEHTAGYLTAVRTTDGQEHKVEAIFARFPTHLASDLPQQLGCTLTETGHIKVTEFGDTGVPGLYAAGDATTPMRQVAVAVANGAKAGAAIVRELIMAGLYADLTPFNN</sequence>
<protein>
    <submittedName>
        <fullName evidence="4">Thioredoxin reductase</fullName>
    </submittedName>
</protein>
<dbReference type="Pfam" id="PF07992">
    <property type="entry name" value="Pyr_redox_2"/>
    <property type="match status" value="1"/>
</dbReference>
<dbReference type="PANTHER" id="PTHR48105">
    <property type="entry name" value="THIOREDOXIN REDUCTASE 1-RELATED-RELATED"/>
    <property type="match status" value="1"/>
</dbReference>
<evidence type="ECO:0000256" key="1">
    <source>
        <dbReference type="ARBA" id="ARBA00022630"/>
    </source>
</evidence>
<dbReference type="Proteomes" id="UP000198131">
    <property type="component" value="Unassembled WGS sequence"/>
</dbReference>
<feature type="domain" description="FAD/NAD(P)-binding" evidence="3">
    <location>
        <begin position="13"/>
        <end position="291"/>
    </location>
</feature>
<accession>A0A212SZR8</accession>
<evidence type="ECO:0000313" key="5">
    <source>
        <dbReference type="Proteomes" id="UP000198131"/>
    </source>
</evidence>
<dbReference type="SUPFAM" id="SSF51905">
    <property type="entry name" value="FAD/NAD(P)-binding domain"/>
    <property type="match status" value="1"/>
</dbReference>
<dbReference type="InterPro" id="IPR036188">
    <property type="entry name" value="FAD/NAD-bd_sf"/>
</dbReference>
<dbReference type="InterPro" id="IPR050097">
    <property type="entry name" value="Ferredoxin-NADP_redctase_2"/>
</dbReference>
<organism evidence="4 5">
    <name type="scientific">Hymenobacter gelipurpurascens</name>
    <dbReference type="NCBI Taxonomy" id="89968"/>
    <lineage>
        <taxon>Bacteria</taxon>
        <taxon>Pseudomonadati</taxon>
        <taxon>Bacteroidota</taxon>
        <taxon>Cytophagia</taxon>
        <taxon>Cytophagales</taxon>
        <taxon>Hymenobacteraceae</taxon>
        <taxon>Hymenobacter</taxon>
    </lineage>
</organism>
<dbReference type="Gene3D" id="3.50.50.60">
    <property type="entry name" value="FAD/NAD(P)-binding domain"/>
    <property type="match status" value="2"/>
</dbReference>
<proteinExistence type="predicted"/>
<gene>
    <name evidence="4" type="ORF">SAMN06265337_0024</name>
</gene>
<evidence type="ECO:0000259" key="3">
    <source>
        <dbReference type="Pfam" id="PF07992"/>
    </source>
</evidence>
<reference evidence="5" key="1">
    <citation type="submission" date="2017-06" db="EMBL/GenBank/DDBJ databases">
        <authorList>
            <person name="Varghese N."/>
            <person name="Submissions S."/>
        </authorList>
    </citation>
    <scope>NUCLEOTIDE SEQUENCE [LARGE SCALE GENOMIC DNA]</scope>
    <source>
        <strain evidence="5">DSM 11116</strain>
    </source>
</reference>